<dbReference type="AlphaFoldDB" id="A0A8J7ARB4"/>
<proteinExistence type="predicted"/>
<evidence type="ECO:0000256" key="1">
    <source>
        <dbReference type="SAM" id="MobiDB-lite"/>
    </source>
</evidence>
<name>A0A8J7ARB4_9CYAN</name>
<feature type="region of interest" description="Disordered" evidence="1">
    <location>
        <begin position="1"/>
        <end position="23"/>
    </location>
</feature>
<dbReference type="RefSeq" id="WP_193909837.1">
    <property type="nucleotide sequence ID" value="NZ_JADEXG010000049.1"/>
</dbReference>
<gene>
    <name evidence="2" type="ORF">IQ241_17975</name>
</gene>
<dbReference type="EMBL" id="JADEXG010000049">
    <property type="protein sequence ID" value="MBE9079164.1"/>
    <property type="molecule type" value="Genomic_DNA"/>
</dbReference>
<organism evidence="2 3">
    <name type="scientific">Vasconcelosia minhoensis LEGE 07310</name>
    <dbReference type="NCBI Taxonomy" id="915328"/>
    <lineage>
        <taxon>Bacteria</taxon>
        <taxon>Bacillati</taxon>
        <taxon>Cyanobacteriota</taxon>
        <taxon>Cyanophyceae</taxon>
        <taxon>Nodosilineales</taxon>
        <taxon>Cymatolegaceae</taxon>
        <taxon>Vasconcelosia</taxon>
        <taxon>Vasconcelosia minhoensis</taxon>
    </lineage>
</organism>
<evidence type="ECO:0000313" key="3">
    <source>
        <dbReference type="Proteomes" id="UP000636505"/>
    </source>
</evidence>
<evidence type="ECO:0000313" key="2">
    <source>
        <dbReference type="EMBL" id="MBE9079164.1"/>
    </source>
</evidence>
<reference evidence="2" key="1">
    <citation type="submission" date="2020-10" db="EMBL/GenBank/DDBJ databases">
        <authorList>
            <person name="Castelo-Branco R."/>
            <person name="Eusebio N."/>
            <person name="Adriana R."/>
            <person name="Vieira A."/>
            <person name="Brugerolle De Fraissinette N."/>
            <person name="Rezende De Castro R."/>
            <person name="Schneider M.P."/>
            <person name="Vasconcelos V."/>
            <person name="Leao P.N."/>
        </authorList>
    </citation>
    <scope>NUCLEOTIDE SEQUENCE</scope>
    <source>
        <strain evidence="2">LEGE 07310</strain>
    </source>
</reference>
<dbReference type="Proteomes" id="UP000636505">
    <property type="component" value="Unassembled WGS sequence"/>
</dbReference>
<protein>
    <submittedName>
        <fullName evidence="2">Uncharacterized protein</fullName>
    </submittedName>
</protein>
<accession>A0A8J7ARB4</accession>
<comment type="caution">
    <text evidence="2">The sequence shown here is derived from an EMBL/GenBank/DDBJ whole genome shotgun (WGS) entry which is preliminary data.</text>
</comment>
<keyword evidence="3" id="KW-1185">Reference proteome</keyword>
<sequence>MHPSLSSYPTFHPLPHLQSLNENNGNAHEVGNAINVLGPVRGLAKAADVFYVVGVVPVFQGDFCSRDRGCSLSILTKLGYGLVQR</sequence>